<keyword evidence="2" id="KW-1185">Reference proteome</keyword>
<proteinExistence type="predicted"/>
<evidence type="ECO:0000313" key="1">
    <source>
        <dbReference type="EMBL" id="KAE8682210.1"/>
    </source>
</evidence>
<comment type="caution">
    <text evidence="1">The sequence shown here is derived from an EMBL/GenBank/DDBJ whole genome shotgun (WGS) entry which is preliminary data.</text>
</comment>
<reference evidence="1" key="1">
    <citation type="submission" date="2019-09" db="EMBL/GenBank/DDBJ databases">
        <title>Draft genome information of white flower Hibiscus syriacus.</title>
        <authorList>
            <person name="Kim Y.-M."/>
        </authorList>
    </citation>
    <scope>NUCLEOTIDE SEQUENCE [LARGE SCALE GENOMIC DNA]</scope>
    <source>
        <strain evidence="1">YM2019G1</strain>
    </source>
</reference>
<sequence>MLTMMINRKMNLLSWLTGRQEIILEDMSKEHKTVSLLEPFHFFLLLPRRKGQLLQMPAWLIISVVITTSPGTPLKLTNLLVILILPMHSRTSPLQLTSILAPSSSSHSADPGSAPAFIGQAKPAFSLTKPADAEQQPLAPLDIPAGNYLPPSDFNQRHQFFEQQHGYTGNSSHSIDVLGSSYDSFVGRTQNLSINSKIPTQQVKPEDDFFKDLLDFASAKPSSSSKPNNMPF</sequence>
<dbReference type="AlphaFoldDB" id="A0A6A2YSC5"/>
<dbReference type="Proteomes" id="UP000436088">
    <property type="component" value="Unassembled WGS sequence"/>
</dbReference>
<evidence type="ECO:0000313" key="2">
    <source>
        <dbReference type="Proteomes" id="UP000436088"/>
    </source>
</evidence>
<gene>
    <name evidence="1" type="ORF">F3Y22_tig00111273pilonHSYRG00232</name>
</gene>
<name>A0A6A2YSC5_HIBSY</name>
<organism evidence="1 2">
    <name type="scientific">Hibiscus syriacus</name>
    <name type="common">Rose of Sharon</name>
    <dbReference type="NCBI Taxonomy" id="106335"/>
    <lineage>
        <taxon>Eukaryota</taxon>
        <taxon>Viridiplantae</taxon>
        <taxon>Streptophyta</taxon>
        <taxon>Embryophyta</taxon>
        <taxon>Tracheophyta</taxon>
        <taxon>Spermatophyta</taxon>
        <taxon>Magnoliopsida</taxon>
        <taxon>eudicotyledons</taxon>
        <taxon>Gunneridae</taxon>
        <taxon>Pentapetalae</taxon>
        <taxon>rosids</taxon>
        <taxon>malvids</taxon>
        <taxon>Malvales</taxon>
        <taxon>Malvaceae</taxon>
        <taxon>Malvoideae</taxon>
        <taxon>Hibiscus</taxon>
    </lineage>
</organism>
<protein>
    <submittedName>
        <fullName evidence="1">Uncharacterized protein</fullName>
    </submittedName>
</protein>
<accession>A0A6A2YSC5</accession>
<dbReference type="EMBL" id="VEPZ02001289">
    <property type="protein sequence ID" value="KAE8682210.1"/>
    <property type="molecule type" value="Genomic_DNA"/>
</dbReference>